<dbReference type="Pfam" id="PF00266">
    <property type="entry name" value="Aminotran_5"/>
    <property type="match status" value="1"/>
</dbReference>
<dbReference type="PANTHER" id="PTHR11601:SF34">
    <property type="entry name" value="CYSTEINE DESULFURASE"/>
    <property type="match status" value="1"/>
</dbReference>
<organism evidence="12 13">
    <name type="scientific">Candidatus Limivivens merdigallinarum</name>
    <dbReference type="NCBI Taxonomy" id="2840859"/>
    <lineage>
        <taxon>Bacteria</taxon>
        <taxon>Bacillati</taxon>
        <taxon>Bacillota</taxon>
        <taxon>Clostridia</taxon>
        <taxon>Lachnospirales</taxon>
        <taxon>Lachnospiraceae</taxon>
        <taxon>Lachnospiraceae incertae sedis</taxon>
        <taxon>Candidatus Limivivens</taxon>
    </lineage>
</organism>
<dbReference type="PANTHER" id="PTHR11601">
    <property type="entry name" value="CYSTEINE DESULFURYLASE FAMILY MEMBER"/>
    <property type="match status" value="1"/>
</dbReference>
<dbReference type="Gene3D" id="3.90.1150.10">
    <property type="entry name" value="Aspartate Aminotransferase, domain 1"/>
    <property type="match status" value="1"/>
</dbReference>
<evidence type="ECO:0000256" key="5">
    <source>
        <dbReference type="ARBA" id="ARBA00022723"/>
    </source>
</evidence>
<dbReference type="PROSITE" id="PS00595">
    <property type="entry name" value="AA_TRANSFER_CLASS_5"/>
    <property type="match status" value="1"/>
</dbReference>
<dbReference type="SUPFAM" id="SSF53383">
    <property type="entry name" value="PLP-dependent transferases"/>
    <property type="match status" value="1"/>
</dbReference>
<dbReference type="InterPro" id="IPR015422">
    <property type="entry name" value="PyrdxlP-dep_Trfase_small"/>
</dbReference>
<dbReference type="Gene3D" id="1.10.260.50">
    <property type="match status" value="1"/>
</dbReference>
<keyword evidence="7" id="KW-0408">Iron</keyword>
<evidence type="ECO:0000256" key="7">
    <source>
        <dbReference type="ARBA" id="ARBA00023004"/>
    </source>
</evidence>
<dbReference type="InterPro" id="IPR016454">
    <property type="entry name" value="Cysteine_dSase"/>
</dbReference>
<keyword evidence="5" id="KW-0479">Metal-binding</keyword>
<reference evidence="12" key="1">
    <citation type="submission" date="2020-10" db="EMBL/GenBank/DDBJ databases">
        <authorList>
            <person name="Gilroy R."/>
        </authorList>
    </citation>
    <scope>NUCLEOTIDE SEQUENCE</scope>
    <source>
        <strain evidence="12">ChiSjej3B21-11622</strain>
    </source>
</reference>
<evidence type="ECO:0000313" key="13">
    <source>
        <dbReference type="Proteomes" id="UP000886886"/>
    </source>
</evidence>
<dbReference type="GO" id="GO:0031071">
    <property type="term" value="F:cysteine desulfurase activity"/>
    <property type="evidence" value="ECO:0007669"/>
    <property type="project" value="UniProtKB-EC"/>
</dbReference>
<comment type="cofactor">
    <cofactor evidence="1 10">
        <name>pyridoxal 5'-phosphate</name>
        <dbReference type="ChEBI" id="CHEBI:597326"/>
    </cofactor>
</comment>
<dbReference type="Gene3D" id="3.40.640.10">
    <property type="entry name" value="Type I PLP-dependent aspartate aminotransferase-like (Major domain)"/>
    <property type="match status" value="1"/>
</dbReference>
<evidence type="ECO:0000256" key="4">
    <source>
        <dbReference type="ARBA" id="ARBA00022679"/>
    </source>
</evidence>
<evidence type="ECO:0000256" key="1">
    <source>
        <dbReference type="ARBA" id="ARBA00001933"/>
    </source>
</evidence>
<accession>A0A9D0ZW07</accession>
<evidence type="ECO:0000259" key="11">
    <source>
        <dbReference type="Pfam" id="PF00266"/>
    </source>
</evidence>
<sequence length="385" mass="42475">MEAYFDNSATTRCLDPVVDIVVKTMKEDYGNPSSRHGKGMEAEQYLRKSREIIAKTLKVKEKEIFFTSGGTESNNWAIIETALANQRAGKHVVTTAVEHAAVIQPMMYLKELGFEVTFLPVDGTGRISLEELENALREDTILVSMMYVNNELGTREPVEEAAALVKKKCPKALFHTDAIQAYGKYQIYPKKIGVDLLSVSGHKIHGPKGVGFLYVDEKAKIRPLILGGGQQKGMRSGTDNVPGIAGLGVAAEAAYQDFAAKQALLRSLKEYFSEKVATLPDTRINGPLGELGAPHIVSVGFAGVRSEVLLHALEERGIYVSSGSACSSNKTLPVSTVLREIHLDSKYLDSTVRFSFCTQNTKEEIDYCMDTLRELLPVLRRYTRH</sequence>
<keyword evidence="6" id="KW-0663">Pyridoxal phosphate</keyword>
<keyword evidence="4" id="KW-0808">Transferase</keyword>
<evidence type="ECO:0000256" key="10">
    <source>
        <dbReference type="RuleBase" id="RU004504"/>
    </source>
</evidence>
<dbReference type="InterPro" id="IPR015424">
    <property type="entry name" value="PyrdxlP-dep_Trfase"/>
</dbReference>
<dbReference type="EC" id="2.8.1.7" evidence="3"/>
<dbReference type="InterPro" id="IPR000192">
    <property type="entry name" value="Aminotrans_V_dom"/>
</dbReference>
<gene>
    <name evidence="12" type="ORF">IAB26_08260</name>
</gene>
<reference evidence="12" key="2">
    <citation type="journal article" date="2021" name="PeerJ">
        <title>Extensive microbial diversity within the chicken gut microbiome revealed by metagenomics and culture.</title>
        <authorList>
            <person name="Gilroy R."/>
            <person name="Ravi A."/>
            <person name="Getino M."/>
            <person name="Pursley I."/>
            <person name="Horton D.L."/>
            <person name="Alikhan N.F."/>
            <person name="Baker D."/>
            <person name="Gharbi K."/>
            <person name="Hall N."/>
            <person name="Watson M."/>
            <person name="Adriaenssens E.M."/>
            <person name="Foster-Nyarko E."/>
            <person name="Jarju S."/>
            <person name="Secka A."/>
            <person name="Antonio M."/>
            <person name="Oren A."/>
            <person name="Chaudhuri R.R."/>
            <person name="La Ragione R."/>
            <person name="Hildebrand F."/>
            <person name="Pallen M.J."/>
        </authorList>
    </citation>
    <scope>NUCLEOTIDE SEQUENCE</scope>
    <source>
        <strain evidence="12">ChiSjej3B21-11622</strain>
    </source>
</reference>
<dbReference type="AlphaFoldDB" id="A0A9D0ZW07"/>
<proteinExistence type="inferred from homology"/>
<feature type="domain" description="Aminotransferase class V" evidence="11">
    <location>
        <begin position="4"/>
        <end position="367"/>
    </location>
</feature>
<name>A0A9D0ZW07_9FIRM</name>
<dbReference type="Proteomes" id="UP000886886">
    <property type="component" value="Unassembled WGS sequence"/>
</dbReference>
<dbReference type="InterPro" id="IPR020578">
    <property type="entry name" value="Aminotrans_V_PyrdxlP_BS"/>
</dbReference>
<dbReference type="PIRSF" id="PIRSF005572">
    <property type="entry name" value="NifS"/>
    <property type="match status" value="1"/>
</dbReference>
<dbReference type="InterPro" id="IPR015421">
    <property type="entry name" value="PyrdxlP-dep_Trfase_major"/>
</dbReference>
<comment type="catalytic activity">
    <reaction evidence="9">
        <text>(sulfur carrier)-H + L-cysteine = (sulfur carrier)-SH + L-alanine</text>
        <dbReference type="Rhea" id="RHEA:43892"/>
        <dbReference type="Rhea" id="RHEA-COMP:14737"/>
        <dbReference type="Rhea" id="RHEA-COMP:14739"/>
        <dbReference type="ChEBI" id="CHEBI:29917"/>
        <dbReference type="ChEBI" id="CHEBI:35235"/>
        <dbReference type="ChEBI" id="CHEBI:57972"/>
        <dbReference type="ChEBI" id="CHEBI:64428"/>
        <dbReference type="EC" id="2.8.1.7"/>
    </reaction>
</comment>
<evidence type="ECO:0000256" key="8">
    <source>
        <dbReference type="ARBA" id="ARBA00023014"/>
    </source>
</evidence>
<dbReference type="EMBL" id="DVFT01000124">
    <property type="protein sequence ID" value="HIQ96541.1"/>
    <property type="molecule type" value="Genomic_DNA"/>
</dbReference>
<dbReference type="GO" id="GO:0046872">
    <property type="term" value="F:metal ion binding"/>
    <property type="evidence" value="ECO:0007669"/>
    <property type="project" value="UniProtKB-KW"/>
</dbReference>
<evidence type="ECO:0000256" key="3">
    <source>
        <dbReference type="ARBA" id="ARBA00012239"/>
    </source>
</evidence>
<dbReference type="GO" id="GO:0051536">
    <property type="term" value="F:iron-sulfur cluster binding"/>
    <property type="evidence" value="ECO:0007669"/>
    <property type="project" value="UniProtKB-KW"/>
</dbReference>
<dbReference type="FunFam" id="3.40.640.10:FF:000084">
    <property type="entry name" value="IscS-like cysteine desulfurase"/>
    <property type="match status" value="1"/>
</dbReference>
<comment type="caution">
    <text evidence="12">The sequence shown here is derived from an EMBL/GenBank/DDBJ whole genome shotgun (WGS) entry which is preliminary data.</text>
</comment>
<evidence type="ECO:0000256" key="6">
    <source>
        <dbReference type="ARBA" id="ARBA00022898"/>
    </source>
</evidence>
<keyword evidence="8" id="KW-0411">Iron-sulfur</keyword>
<protein>
    <recommendedName>
        <fullName evidence="3">cysteine desulfurase</fullName>
        <ecNumber evidence="3">2.8.1.7</ecNumber>
    </recommendedName>
</protein>
<evidence type="ECO:0000256" key="2">
    <source>
        <dbReference type="ARBA" id="ARBA00006490"/>
    </source>
</evidence>
<evidence type="ECO:0000313" key="12">
    <source>
        <dbReference type="EMBL" id="HIQ96541.1"/>
    </source>
</evidence>
<comment type="similarity">
    <text evidence="2">Belongs to the class-V pyridoxal-phosphate-dependent aminotransferase family. NifS/IscS subfamily.</text>
</comment>
<evidence type="ECO:0000256" key="9">
    <source>
        <dbReference type="ARBA" id="ARBA00050776"/>
    </source>
</evidence>